<feature type="domain" description="NAD-dependent epimerase/dehydratase" evidence="1">
    <location>
        <begin position="12"/>
        <end position="161"/>
    </location>
</feature>
<evidence type="ECO:0000313" key="2">
    <source>
        <dbReference type="EMBL" id="SIT97536.1"/>
    </source>
</evidence>
<proteinExistence type="predicted"/>
<accession>A0A1U7PVF0</accession>
<name>A0A1U7PVF0_9FLAO</name>
<dbReference type="Gene3D" id="3.40.50.720">
    <property type="entry name" value="NAD(P)-binding Rossmann-like Domain"/>
    <property type="match status" value="1"/>
</dbReference>
<reference evidence="3" key="1">
    <citation type="submission" date="2016-10" db="EMBL/GenBank/DDBJ databases">
        <authorList>
            <person name="Varghese N."/>
            <person name="Submissions S."/>
        </authorList>
    </citation>
    <scope>NUCLEOTIDE SEQUENCE [LARGE SCALE GENOMIC DNA]</scope>
    <source>
        <strain evidence="3">DSM 19482</strain>
    </source>
</reference>
<dbReference type="InterPro" id="IPR036291">
    <property type="entry name" value="NAD(P)-bd_dom_sf"/>
</dbReference>
<dbReference type="Proteomes" id="UP000187261">
    <property type="component" value="Unassembled WGS sequence"/>
</dbReference>
<dbReference type="AlphaFoldDB" id="A0A1U7PVF0"/>
<gene>
    <name evidence="2" type="ORF">SAMN05660493_02256</name>
</gene>
<dbReference type="InterPro" id="IPR001509">
    <property type="entry name" value="Epimerase_deHydtase"/>
</dbReference>
<organism evidence="2 3">
    <name type="scientific">Epilithonimonas bovis DSM 19482</name>
    <dbReference type="NCBI Taxonomy" id="1121284"/>
    <lineage>
        <taxon>Bacteria</taxon>
        <taxon>Pseudomonadati</taxon>
        <taxon>Bacteroidota</taxon>
        <taxon>Flavobacteriia</taxon>
        <taxon>Flavobacteriales</taxon>
        <taxon>Weeksellaceae</taxon>
        <taxon>Chryseobacterium group</taxon>
        <taxon>Epilithonimonas</taxon>
    </lineage>
</organism>
<dbReference type="Pfam" id="PF01370">
    <property type="entry name" value="Epimerase"/>
    <property type="match status" value="1"/>
</dbReference>
<dbReference type="RefSeq" id="WP_076783691.1">
    <property type="nucleotide sequence ID" value="NZ_FTPU01000025.1"/>
</dbReference>
<evidence type="ECO:0000259" key="1">
    <source>
        <dbReference type="Pfam" id="PF01370"/>
    </source>
</evidence>
<sequence length="234" mass="27173">MIIGNGLIASLFKDYKKNDCVFFASGVSNSLETDEKQFLREENLILETINMFPDLIFVYFSTCSIYDSTKKESAYVLHKLKMEQLIKNNSRRWLILRVSNAVGNGGNPHLLMNYLVRSVKNSETINVHTKATRNLIDTADIKAICLNLIENHTENHILNIAYLSNYSIIEIVEIMEQYFDKKIELNLIKSGSGYDIEISEIENYFFKNHLDNKEKYLKKILDNYYSDKLCNNIN</sequence>
<dbReference type="STRING" id="1121284.SAMN05660493_02256"/>
<keyword evidence="3" id="KW-1185">Reference proteome</keyword>
<dbReference type="SUPFAM" id="SSF51735">
    <property type="entry name" value="NAD(P)-binding Rossmann-fold domains"/>
    <property type="match status" value="1"/>
</dbReference>
<evidence type="ECO:0000313" key="3">
    <source>
        <dbReference type="Proteomes" id="UP000187261"/>
    </source>
</evidence>
<dbReference type="EMBL" id="FTPU01000025">
    <property type="protein sequence ID" value="SIT97536.1"/>
    <property type="molecule type" value="Genomic_DNA"/>
</dbReference>
<dbReference type="OrthoDB" id="1247029at2"/>
<protein>
    <submittedName>
        <fullName evidence="2">RmlD substrate binding domain-containing protein</fullName>
    </submittedName>
</protein>